<organism evidence="1 2">
    <name type="scientific">Staurois parvus</name>
    <dbReference type="NCBI Taxonomy" id="386267"/>
    <lineage>
        <taxon>Eukaryota</taxon>
        <taxon>Metazoa</taxon>
        <taxon>Chordata</taxon>
        <taxon>Craniata</taxon>
        <taxon>Vertebrata</taxon>
        <taxon>Euteleostomi</taxon>
        <taxon>Amphibia</taxon>
        <taxon>Batrachia</taxon>
        <taxon>Anura</taxon>
        <taxon>Neobatrachia</taxon>
        <taxon>Ranoidea</taxon>
        <taxon>Ranidae</taxon>
        <taxon>Staurois</taxon>
    </lineage>
</organism>
<protein>
    <submittedName>
        <fullName evidence="1">Uncharacterized protein</fullName>
    </submittedName>
</protein>
<gene>
    <name evidence="1" type="ORF">SPARVUS_LOCUS2370740</name>
</gene>
<comment type="caution">
    <text evidence="1">The sequence shown here is derived from an EMBL/GenBank/DDBJ whole genome shotgun (WGS) entry which is preliminary data.</text>
</comment>
<dbReference type="Proteomes" id="UP001162483">
    <property type="component" value="Unassembled WGS sequence"/>
</dbReference>
<keyword evidence="2" id="KW-1185">Reference proteome</keyword>
<sequence>MSCQSAPGCNNAVQFAEACIHNAQTLYTLNNAHVVSNGSSHISLVTDLVCIQPYPS</sequence>
<dbReference type="EMBL" id="CATNWA010002799">
    <property type="protein sequence ID" value="CAI9543780.1"/>
    <property type="molecule type" value="Genomic_DNA"/>
</dbReference>
<proteinExistence type="predicted"/>
<evidence type="ECO:0000313" key="1">
    <source>
        <dbReference type="EMBL" id="CAI9543780.1"/>
    </source>
</evidence>
<evidence type="ECO:0000313" key="2">
    <source>
        <dbReference type="Proteomes" id="UP001162483"/>
    </source>
</evidence>
<name>A0ABN9B8D0_9NEOB</name>
<accession>A0ABN9B8D0</accession>
<reference evidence="1" key="1">
    <citation type="submission" date="2023-05" db="EMBL/GenBank/DDBJ databases">
        <authorList>
            <person name="Stuckert A."/>
        </authorList>
    </citation>
    <scope>NUCLEOTIDE SEQUENCE</scope>
</reference>
<feature type="non-terminal residue" evidence="1">
    <location>
        <position position="56"/>
    </location>
</feature>